<feature type="domain" description="DUF7708" evidence="3">
    <location>
        <begin position="60"/>
        <end position="196"/>
    </location>
</feature>
<evidence type="ECO:0000256" key="2">
    <source>
        <dbReference type="SAM" id="MobiDB-lite"/>
    </source>
</evidence>
<feature type="region of interest" description="Disordered" evidence="2">
    <location>
        <begin position="1137"/>
        <end position="1163"/>
    </location>
</feature>
<dbReference type="AlphaFoldDB" id="A0AAD9XVT6"/>
<organism evidence="5 6">
    <name type="scientific">Colletotrichum kahawae</name>
    <name type="common">Coffee berry disease fungus</name>
    <dbReference type="NCBI Taxonomy" id="34407"/>
    <lineage>
        <taxon>Eukaryota</taxon>
        <taxon>Fungi</taxon>
        <taxon>Dikarya</taxon>
        <taxon>Ascomycota</taxon>
        <taxon>Pezizomycotina</taxon>
        <taxon>Sordariomycetes</taxon>
        <taxon>Hypocreomycetidae</taxon>
        <taxon>Glomerellales</taxon>
        <taxon>Glomerellaceae</taxon>
        <taxon>Colletotrichum</taxon>
        <taxon>Colletotrichum gloeosporioides species complex</taxon>
    </lineage>
</organism>
<keyword evidence="6" id="KW-1185">Reference proteome</keyword>
<dbReference type="PANTHER" id="PTHR10039">
    <property type="entry name" value="AMELOGENIN"/>
    <property type="match status" value="1"/>
</dbReference>
<feature type="region of interest" description="Disordered" evidence="2">
    <location>
        <begin position="1200"/>
        <end position="1248"/>
    </location>
</feature>
<dbReference type="Gene3D" id="3.40.50.300">
    <property type="entry name" value="P-loop containing nucleotide triphosphate hydrolases"/>
    <property type="match status" value="1"/>
</dbReference>
<evidence type="ECO:0000256" key="1">
    <source>
        <dbReference type="ARBA" id="ARBA00022737"/>
    </source>
</evidence>
<dbReference type="Pfam" id="PF24809">
    <property type="entry name" value="DUF7708"/>
    <property type="match status" value="1"/>
</dbReference>
<evidence type="ECO:0000313" key="5">
    <source>
        <dbReference type="EMBL" id="KAK2728230.1"/>
    </source>
</evidence>
<gene>
    <name evidence="5" type="ORF">CKAH01_11224</name>
</gene>
<keyword evidence="1" id="KW-0677">Repeat</keyword>
<proteinExistence type="predicted"/>
<evidence type="ECO:0000313" key="6">
    <source>
        <dbReference type="Proteomes" id="UP001281614"/>
    </source>
</evidence>
<protein>
    <submittedName>
        <fullName evidence="5">NACHTdomain protein</fullName>
    </submittedName>
</protein>
<dbReference type="InterPro" id="IPR027417">
    <property type="entry name" value="P-loop_NTPase"/>
</dbReference>
<sequence>MKKMEKAFNDLANTIIPQDSCNFQRTSLEDVRHAALEIERELASRQSLRNMRRLMPLFSGLEHYAATMGVVCNGTPFLRWVWAPITLILRIASEYVEAFEQIIKGYSRIAGSLKRFEILGEAFSDNSEFGFTLATFYEDILEFHRHAYKFVRRNGWRILFLTSSGRFQRRFESILDNMERHGSLIDQEASARNIAEAREMRHDLRSWREETLDNLSRQEDIQFEKQYQSILSWLKKDQSDQLAISDTIMAEISKYPDVYICIRDCAKVKAWLQRNTAASLLWVQGIPGCGKTFIAAQLIRYLRIAKMPFLYNFCSYSYATSLAYDQIIRSLISQVVMGDNDLVAFVCNDYVFGNKLPTLHVLEELLENLLMASSSEPRQTEYKWVILDGLDECSPEQQCQMLRFTKRMIAKLSSSSSSGNTVCKFLIASQFSPEISRRIRKEHTLSLSTERSLIDKAIQQYVKQRLQPLYQKFRSLELSEQQFQNMAETVVKKADGMFLYARLVLDYLSINIFMNEEEIQSSLDLLPTRLTDFYEKILAQMLGKLDERSINHIKCVFGWVAFQKRPLKRLEFLSVSFSQGDPHIKTLAPDYIFDICGSFLDQRPDTTITFVHSSMKTFLRSTSIMLSIKEEETTMEHGLAAITCLLSGFDVFRSMIDDHSRRLRTVKGIHGLHVYSTEFWTDYLLSASQLLGGLREGSLLLTQAYALAKKIESEDRHNDSGTAKSISTNRTECLDDRLENLERFPPLFKHVKDSLATRSLQALESNYISQQPGETNMCNVGQGTLKPSSATNRILLGYQETVRYLLEQDDFPGVSAEALKSFKCQFSSALYTCRLRTCPRATCGFDNQELLHRHELSHARRYPCNVSGCQTPPFGSAEALRRHNTKYHAPAPLAKIKHRRARGHSGGVATSETNQPQGLELGFNSHIAGFRKPNQVMASGNAFISNANTETTGLPRSLTLPKISTPSKIGVSIDATSLVSPVLSPKPRPMADHHIDLSPTDAFPFQWPDTLVNFEDEMFERNFNFDPDAPDFDPAIFPEYSSLPRTPQEFLPISDSALPRRNEDPFFTPTMSGSTLKSYTGPASGIDHPTLSQLDFRASREIIPMSTPWNDNGSGRSLTAAWPASEGSIPPFAVGRSSDHNLSRRHNGGTTVPLGPDTRVMPNVPDLEFEDASTREDRHRMPAFASWRSPHMSENRSLHVGAPRAEPLLRLPEPRSFLTPSQYAPTPTKQSEYYPLPPKVPARNTSES</sequence>
<dbReference type="SUPFAM" id="SSF52540">
    <property type="entry name" value="P-loop containing nucleoside triphosphate hydrolases"/>
    <property type="match status" value="1"/>
</dbReference>
<feature type="compositionally biased region" description="Low complexity" evidence="2">
    <location>
        <begin position="1202"/>
        <end position="1215"/>
    </location>
</feature>
<comment type="caution">
    <text evidence="5">The sequence shown here is derived from an EMBL/GenBank/DDBJ whole genome shotgun (WGS) entry which is preliminary data.</text>
</comment>
<accession>A0AAD9XVT6</accession>
<dbReference type="Pfam" id="PF24883">
    <property type="entry name" value="NPHP3_N"/>
    <property type="match status" value="1"/>
</dbReference>
<evidence type="ECO:0000259" key="4">
    <source>
        <dbReference type="Pfam" id="PF24883"/>
    </source>
</evidence>
<dbReference type="PANTHER" id="PTHR10039:SF14">
    <property type="entry name" value="NACHT DOMAIN-CONTAINING PROTEIN"/>
    <property type="match status" value="1"/>
</dbReference>
<feature type="domain" description="Nephrocystin 3-like N-terminal" evidence="4">
    <location>
        <begin position="264"/>
        <end position="429"/>
    </location>
</feature>
<dbReference type="InterPro" id="IPR056125">
    <property type="entry name" value="DUF7708"/>
</dbReference>
<evidence type="ECO:0000259" key="3">
    <source>
        <dbReference type="Pfam" id="PF24809"/>
    </source>
</evidence>
<name>A0AAD9XVT6_COLKA</name>
<dbReference type="Proteomes" id="UP001281614">
    <property type="component" value="Unassembled WGS sequence"/>
</dbReference>
<reference evidence="5" key="1">
    <citation type="submission" date="2023-02" db="EMBL/GenBank/DDBJ databases">
        <title>Colletotrichum kahawae CIFC_Que2 genome sequencing and assembly.</title>
        <authorList>
            <person name="Baroncelli R."/>
        </authorList>
    </citation>
    <scope>NUCLEOTIDE SEQUENCE</scope>
    <source>
        <strain evidence="5">CIFC_Que2</strain>
    </source>
</reference>
<dbReference type="EMBL" id="VYYT01000885">
    <property type="protein sequence ID" value="KAK2728230.1"/>
    <property type="molecule type" value="Genomic_DNA"/>
</dbReference>
<feature type="compositionally biased region" description="Polar residues" evidence="2">
    <location>
        <begin position="1218"/>
        <end position="1231"/>
    </location>
</feature>
<dbReference type="InterPro" id="IPR056884">
    <property type="entry name" value="NPHP3-like_N"/>
</dbReference>